<evidence type="ECO:0000313" key="2">
    <source>
        <dbReference type="EMBL" id="MCZ3373155.1"/>
    </source>
</evidence>
<dbReference type="RefSeq" id="WP_048081355.1">
    <property type="nucleotide sequence ID" value="NZ_JAPVER010000020.1"/>
</dbReference>
<dbReference type="EMBL" id="JAPVER010000020">
    <property type="protein sequence ID" value="MCZ3365404.1"/>
    <property type="molecule type" value="Genomic_DNA"/>
</dbReference>
<dbReference type="AlphaFoldDB" id="A0A9E4ZUG1"/>
<name>A0A9E4ZUG1_9EURY</name>
<evidence type="ECO:0000313" key="1">
    <source>
        <dbReference type="EMBL" id="MCZ3365404.1"/>
    </source>
</evidence>
<dbReference type="Proteomes" id="UP001074446">
    <property type="component" value="Unassembled WGS sequence"/>
</dbReference>
<dbReference type="Proteomes" id="UP001068021">
    <property type="component" value="Unassembled WGS sequence"/>
</dbReference>
<organism evidence="1 3">
    <name type="scientific">Methanobacterium veterum</name>
    <dbReference type="NCBI Taxonomy" id="408577"/>
    <lineage>
        <taxon>Archaea</taxon>
        <taxon>Methanobacteriati</taxon>
        <taxon>Methanobacteriota</taxon>
        <taxon>Methanomada group</taxon>
        <taxon>Methanobacteria</taxon>
        <taxon>Methanobacteriales</taxon>
        <taxon>Methanobacteriaceae</taxon>
        <taxon>Methanobacterium</taxon>
    </lineage>
</organism>
<dbReference type="EMBL" id="JAPVES010000030">
    <property type="protein sequence ID" value="MCZ3373155.1"/>
    <property type="molecule type" value="Genomic_DNA"/>
</dbReference>
<reference evidence="1" key="1">
    <citation type="submission" date="2022-12" db="EMBL/GenBank/DDBJ databases">
        <title>Reclassification of two methanogenic archaea species isolated from the Kolyma lowland permafrost.</title>
        <authorList>
            <person name="Trubitsyn V.E."/>
            <person name="Rivkina E.M."/>
            <person name="Shcherbakova V.A."/>
        </authorList>
    </citation>
    <scope>NUCLEOTIDE SEQUENCE</scope>
    <source>
        <strain evidence="1">M2</strain>
        <strain evidence="2">MK4</strain>
    </source>
</reference>
<proteinExistence type="predicted"/>
<keyword evidence="3" id="KW-1185">Reference proteome</keyword>
<protein>
    <submittedName>
        <fullName evidence="1">Uncharacterized protein</fullName>
    </submittedName>
</protein>
<gene>
    <name evidence="2" type="ORF">O3H35_10970</name>
    <name evidence="1" type="ORF">O3H54_05870</name>
</gene>
<accession>A0A9E4ZUG1</accession>
<evidence type="ECO:0000313" key="3">
    <source>
        <dbReference type="Proteomes" id="UP001068021"/>
    </source>
</evidence>
<sequence>MSTESVDTPVMETKEEWLMEEEWYVPEEWVVPEKTSTKTHTISPPQCYIRIHFSIPNFHFGTTRRWYVVDVIKIFLLVLKSQFN</sequence>
<comment type="caution">
    <text evidence="1">The sequence shown here is derived from an EMBL/GenBank/DDBJ whole genome shotgun (WGS) entry which is preliminary data.</text>
</comment>